<evidence type="ECO:0000313" key="3">
    <source>
        <dbReference type="EMBL" id="RDW68723.1"/>
    </source>
</evidence>
<dbReference type="Proteomes" id="UP000256690">
    <property type="component" value="Unassembled WGS sequence"/>
</dbReference>
<dbReference type="EMBL" id="PVWQ01000011">
    <property type="protein sequence ID" value="RDW68723.1"/>
    <property type="molecule type" value="Genomic_DNA"/>
</dbReference>
<dbReference type="PANTHER" id="PTHR43539:SF68">
    <property type="entry name" value="FLAVIN-BINDING MONOOXYGENASE-LIKE PROTEIN (AFU_ORTHOLOGUE AFUA_4G09220)"/>
    <property type="match status" value="1"/>
</dbReference>
<organism evidence="3 4">
    <name type="scientific">Aspergillus mulundensis</name>
    <dbReference type="NCBI Taxonomy" id="1810919"/>
    <lineage>
        <taxon>Eukaryota</taxon>
        <taxon>Fungi</taxon>
        <taxon>Dikarya</taxon>
        <taxon>Ascomycota</taxon>
        <taxon>Pezizomycotina</taxon>
        <taxon>Eurotiomycetes</taxon>
        <taxon>Eurotiomycetidae</taxon>
        <taxon>Eurotiales</taxon>
        <taxon>Aspergillaceae</taxon>
        <taxon>Aspergillus</taxon>
        <taxon>Aspergillus subgen. Nidulantes</taxon>
    </lineage>
</organism>
<dbReference type="SUPFAM" id="SSF51905">
    <property type="entry name" value="FAD/NAD(P)-binding domain"/>
    <property type="match status" value="2"/>
</dbReference>
<dbReference type="AlphaFoldDB" id="A0A3D8R3T7"/>
<dbReference type="PANTHER" id="PTHR43539">
    <property type="entry name" value="FLAVIN-BINDING MONOOXYGENASE-LIKE PROTEIN (AFU_ORTHOLOGUE AFUA_4G09220)"/>
    <property type="match status" value="1"/>
</dbReference>
<evidence type="ECO:0000259" key="2">
    <source>
        <dbReference type="Pfam" id="PF07992"/>
    </source>
</evidence>
<dbReference type="Gene3D" id="3.50.50.60">
    <property type="entry name" value="FAD/NAD(P)-binding domain"/>
    <property type="match status" value="2"/>
</dbReference>
<sequence length="672" mass="73325">MNPEPEYPARAQLRQLVALHPLPSLTPELIAKTSIKEDDATSKARATISLLNTALETSNPQLLASCFFPGQAFWKDQLALTYHLRTFTDRDVIVAALLETSALRRISDGRMEMQGAAKFVAVSPTLQFIDCAIVFQTNSPAASCRGRLLFLPVLAGTTVEWKIWVLNTRLGNLDIQPEDEALLSEPRRHLDLGSLDKFETDVFIIGGGNAAAALSARLKALGVESVMAERNAHAGDNWARRYDCLHFHLPTALCDMPYMPYDPDLRGAHYLSRDELVAHLRRYITTLGLNYLTSVQILSTHYSPLTSRWTVRFRTQMGECTATAKHLVLATGIGSQRPNVPVLADRDVYTGIAMHSVEYTSARALVERGVKSVLILGSANTAIDILSDCNAHSLKPTLHVRSPTYILPASYLAHPAGLGFYNVDVAAADTRFLTLPTIIDAQFTQARLRHLASQGAERTRYNALAATGFPVLDSKSEGVLLGHHFIERAGGHYIDTGGADVIVNGGVRMRVGAEAVAFTETGVRFSDGSVEEADAVVFCTGFADTDVRDGAEAILGGRKDKEDSTQTRGQTHVDGVEDACHADGDQLDASDIAARLDATWGVDSEGEIRGMWKRHVAMDNFWVMGGHTQQHRWFSRILALQIRAAIGGVLPPAYRGTPGLKAIMGANNEYLN</sequence>
<dbReference type="InterPro" id="IPR036188">
    <property type="entry name" value="FAD/NAD-bd_sf"/>
</dbReference>
<protein>
    <recommendedName>
        <fullName evidence="2">FAD/NAD(P)-binding domain-containing protein</fullName>
    </recommendedName>
</protein>
<dbReference type="GeneID" id="38118853"/>
<accession>A0A3D8R3T7</accession>
<dbReference type="OrthoDB" id="74360at2759"/>
<feature type="domain" description="FAD/NAD(P)-binding" evidence="2">
    <location>
        <begin position="201"/>
        <end position="385"/>
    </location>
</feature>
<dbReference type="Pfam" id="PF07992">
    <property type="entry name" value="Pyr_redox_2"/>
    <property type="match status" value="1"/>
</dbReference>
<proteinExistence type="predicted"/>
<dbReference type="InterPro" id="IPR023753">
    <property type="entry name" value="FAD/NAD-binding_dom"/>
</dbReference>
<dbReference type="InterPro" id="IPR050982">
    <property type="entry name" value="Auxin_biosynth/cation_transpt"/>
</dbReference>
<keyword evidence="1" id="KW-0560">Oxidoreductase</keyword>
<dbReference type="RefSeq" id="XP_026600512.1">
    <property type="nucleotide sequence ID" value="XM_026750499.1"/>
</dbReference>
<dbReference type="GO" id="GO:0004497">
    <property type="term" value="F:monooxygenase activity"/>
    <property type="evidence" value="ECO:0007669"/>
    <property type="project" value="TreeGrafter"/>
</dbReference>
<name>A0A3D8R3T7_9EURO</name>
<gene>
    <name evidence="3" type="ORF">DSM5745_08483</name>
</gene>
<keyword evidence="4" id="KW-1185">Reference proteome</keyword>
<dbReference type="GO" id="GO:0050660">
    <property type="term" value="F:flavin adenine dinucleotide binding"/>
    <property type="evidence" value="ECO:0007669"/>
    <property type="project" value="TreeGrafter"/>
</dbReference>
<evidence type="ECO:0000256" key="1">
    <source>
        <dbReference type="ARBA" id="ARBA00023002"/>
    </source>
</evidence>
<evidence type="ECO:0000313" key="4">
    <source>
        <dbReference type="Proteomes" id="UP000256690"/>
    </source>
</evidence>
<reference evidence="3 4" key="1">
    <citation type="journal article" date="2018" name="IMA Fungus">
        <title>IMA Genome-F 9: Draft genome sequence of Annulohypoxylon stygium, Aspergillus mulundensis, Berkeleyomyces basicola (syn. Thielaviopsis basicola), Ceratocystis smalleyi, two Cercospora beticola strains, Coleophoma cylindrospora, Fusarium fracticaudum, Phialophora cf. hyalina, and Morchella septimelata.</title>
        <authorList>
            <person name="Wingfield B.D."/>
            <person name="Bills G.F."/>
            <person name="Dong Y."/>
            <person name="Huang W."/>
            <person name="Nel W.J."/>
            <person name="Swalarsk-Parry B.S."/>
            <person name="Vaghefi N."/>
            <person name="Wilken P.M."/>
            <person name="An Z."/>
            <person name="de Beer Z.W."/>
            <person name="De Vos L."/>
            <person name="Chen L."/>
            <person name="Duong T.A."/>
            <person name="Gao Y."/>
            <person name="Hammerbacher A."/>
            <person name="Kikkert J.R."/>
            <person name="Li Y."/>
            <person name="Li H."/>
            <person name="Li K."/>
            <person name="Li Q."/>
            <person name="Liu X."/>
            <person name="Ma X."/>
            <person name="Naidoo K."/>
            <person name="Pethybridge S.J."/>
            <person name="Sun J."/>
            <person name="Steenkamp E.T."/>
            <person name="van der Nest M.A."/>
            <person name="van Wyk S."/>
            <person name="Wingfield M.J."/>
            <person name="Xiong C."/>
            <person name="Yue Q."/>
            <person name="Zhang X."/>
        </authorList>
    </citation>
    <scope>NUCLEOTIDE SEQUENCE [LARGE SCALE GENOMIC DNA]</scope>
    <source>
        <strain evidence="3 4">DSM 5745</strain>
    </source>
</reference>
<comment type="caution">
    <text evidence="3">The sequence shown here is derived from an EMBL/GenBank/DDBJ whole genome shotgun (WGS) entry which is preliminary data.</text>
</comment>
<dbReference type="STRING" id="1810919.A0A3D8R3T7"/>